<evidence type="ECO:0000313" key="2">
    <source>
        <dbReference type="Proteomes" id="UP000663281"/>
    </source>
</evidence>
<dbReference type="EMBL" id="CP071504">
    <property type="protein sequence ID" value="QSX30764.1"/>
    <property type="molecule type" value="Genomic_DNA"/>
</dbReference>
<reference evidence="1 2" key="1">
    <citation type="submission" date="2021-03" db="EMBL/GenBank/DDBJ databases">
        <title>Novel species identification of genus Shewanella.</title>
        <authorList>
            <person name="Liu G."/>
            <person name="Zhang Q."/>
        </authorList>
    </citation>
    <scope>NUCLEOTIDE SEQUENCE [LARGE SCALE GENOMIC DNA]</scope>
    <source>
        <strain evidence="1 2">FJAT-53726</strain>
    </source>
</reference>
<sequence>MSKTKHPLPDTWLQNQKAAKATQVAFDLDEKFQYSIRKAALDAGVSPSDQIRTILGLSVAKRPKRPRLTVSLSEEDYVQLAKRYGLASDAQLEIKRRVLDDLVHFVDQEEAKD</sequence>
<accession>A0A974XLZ8</accession>
<protein>
    <submittedName>
        <fullName evidence="1">Uncharacterized protein</fullName>
    </submittedName>
</protein>
<dbReference type="AlphaFoldDB" id="A0A974XLZ8"/>
<dbReference type="Proteomes" id="UP000663281">
    <property type="component" value="Chromosome"/>
</dbReference>
<gene>
    <name evidence="1" type="ORF">JYB88_03630</name>
</gene>
<dbReference type="KEGG" id="scyp:JYB88_03630"/>
<name>A0A974XLZ8_9GAMM</name>
<evidence type="ECO:0000313" key="1">
    <source>
        <dbReference type="EMBL" id="QSX30764.1"/>
    </source>
</evidence>
<proteinExistence type="predicted"/>
<keyword evidence="2" id="KW-1185">Reference proteome</keyword>
<dbReference type="RefSeq" id="WP_207325535.1">
    <property type="nucleotide sequence ID" value="NZ_CP071504.1"/>
</dbReference>
<organism evidence="1 2">
    <name type="scientific">Shewanella cyperi</name>
    <dbReference type="NCBI Taxonomy" id="2814292"/>
    <lineage>
        <taxon>Bacteria</taxon>
        <taxon>Pseudomonadati</taxon>
        <taxon>Pseudomonadota</taxon>
        <taxon>Gammaproteobacteria</taxon>
        <taxon>Alteromonadales</taxon>
        <taxon>Shewanellaceae</taxon>
        <taxon>Shewanella</taxon>
    </lineage>
</organism>